<accession>A0A168RMZ3</accession>
<reference evidence="1 2" key="1">
    <citation type="submission" date="2016-03" db="EMBL/GenBank/DDBJ databases">
        <title>Genome sequence of Mycoplasma gallinarum strain Mgn_IPT.</title>
        <authorList>
            <person name="Yacoub E."/>
            <person name="Sirand-Pugnet P."/>
            <person name="Barre A."/>
            <person name="Maurier F."/>
            <person name="Blanchard A."/>
            <person name="Ben Abdelmoumen B.M."/>
        </authorList>
    </citation>
    <scope>NUCLEOTIDE SEQUENCE [LARGE SCALE GENOMIC DNA]</scope>
    <source>
        <strain evidence="1 2">Mgn_IPT</strain>
    </source>
</reference>
<evidence type="ECO:0000313" key="1">
    <source>
        <dbReference type="EMBL" id="OAB49131.1"/>
    </source>
</evidence>
<organism evidence="1 2">
    <name type="scientific">Mycoplasmopsis gallinarum</name>
    <dbReference type="NCBI Taxonomy" id="29557"/>
    <lineage>
        <taxon>Bacteria</taxon>
        <taxon>Bacillati</taxon>
        <taxon>Mycoplasmatota</taxon>
        <taxon>Mycoplasmoidales</taxon>
        <taxon>Metamycoplasmataceae</taxon>
        <taxon>Mycoplasmopsis</taxon>
    </lineage>
</organism>
<dbReference type="PATRIC" id="fig|29557.3.peg.160"/>
<dbReference type="OrthoDB" id="398944at2"/>
<proteinExistence type="predicted"/>
<gene>
    <name evidence="1" type="ORF">MGALLINA_01790</name>
</gene>
<evidence type="ECO:0000313" key="2">
    <source>
        <dbReference type="Proteomes" id="UP000076983"/>
    </source>
</evidence>
<comment type="caution">
    <text evidence="1">The sequence shown here is derived from an EMBL/GenBank/DDBJ whole genome shotgun (WGS) entry which is preliminary data.</text>
</comment>
<name>A0A168RMZ3_9BACT</name>
<sequence>MKKKILSFLITSSLFPIMVSTQCQNETKNIQKEEVIINKESNSYGFGIQPSYLENIFKSNQSFTDKIKFLNKTLTTPLSETLFNNEEYFLDMKNSIFQDWNTPAKDREAKLILINQNGTKSIIINIENLGKNNETNPTIHEYSPLFDQWYWNGELYIQGIATSKDFAVVHQLDPLTIAKELKQRTTFSEQIKFLQSLFNIQFKNNDLYDYHISDSTHAHSKELHFVFGRSLKTDNNDPNKIHWISNVIKGLEANEIYAGDHDGDWQSVNEFNLGPLHFNLTLKEKGKSLISDDFLELLQREAGKYDGEEKTIHLLNVLNQYITIEGIENYNPTEFKIIFDLDSSHSHGSGNAHMYIQYLDLSSNDPQLKGFSFPINGWGQKFKAGGITFSKSAGIYNETKTHSFQSLEQIQIEKALFTTPYELIKELPKFDNFNDQLTKLQEYVNVEFGTNWRDFDYEIDLNQSLYNIPYANDIYDAWLDLESSSYDDEKSILILNFKRQNRYTGNIQENSVQIKGFKNLQTNKPRYYQSFFDNKLQLNGILDSYNKMDIETFLAQMNFKGTFEKQIAYLEEIFGSSDNFVNELDKENYDYRFDLQNVLVGSSPFNAFMDLKLEQIDKSTQNVLRVAKIKLVNFEVDGDVSNRLFDNSKYLTIDSYVYPNFDDGYVASEVLAKLRETNKSKLSLMEVRDILYPLNIVLTSKAILGSANYADLGVVVLTINTKNKLTEERETNKIYINNFGKYINVAGAIINQRPDELESNGYRILNSVTEIQNQLNAIDEDSEILDKNKAKVTKLFELLKANSFVGIKNLETQEVYGSELNWDNYEIILENINYLAQKVSWLGSPSGPHGLEIWLKTTNKTNAQDTKNYHFLLSFGNQ</sequence>
<dbReference type="Proteomes" id="UP000076983">
    <property type="component" value="Unassembled WGS sequence"/>
</dbReference>
<protein>
    <recommendedName>
        <fullName evidence="3">Lipoprotein</fullName>
    </recommendedName>
</protein>
<dbReference type="AlphaFoldDB" id="A0A168RMZ3"/>
<dbReference type="EMBL" id="LVLH01000020">
    <property type="protein sequence ID" value="OAB49131.1"/>
    <property type="molecule type" value="Genomic_DNA"/>
</dbReference>
<keyword evidence="2" id="KW-1185">Reference proteome</keyword>
<evidence type="ECO:0008006" key="3">
    <source>
        <dbReference type="Google" id="ProtNLM"/>
    </source>
</evidence>
<dbReference type="RefSeq" id="WP_063626003.1">
    <property type="nucleotide sequence ID" value="NZ_LVLH01000020.1"/>
</dbReference>
<dbReference type="STRING" id="29557.MGALLINA_01790"/>